<dbReference type="SUPFAM" id="SSF48452">
    <property type="entry name" value="TPR-like"/>
    <property type="match status" value="1"/>
</dbReference>
<accession>A0A8T4HGC1</accession>
<dbReference type="Gene3D" id="1.25.40.390">
    <property type="match status" value="1"/>
</dbReference>
<evidence type="ECO:0000313" key="8">
    <source>
        <dbReference type="Proteomes" id="UP000679691"/>
    </source>
</evidence>
<comment type="subcellular location">
    <subcellularLocation>
        <location evidence="1">Cell outer membrane</location>
    </subcellularLocation>
</comment>
<dbReference type="PROSITE" id="PS51257">
    <property type="entry name" value="PROKAR_LIPOPROTEIN"/>
    <property type="match status" value="1"/>
</dbReference>
<name>A0A8T4HGC1_9SPHI</name>
<dbReference type="InterPro" id="IPR012944">
    <property type="entry name" value="SusD_RagB_dom"/>
</dbReference>
<gene>
    <name evidence="7" type="ORF">J5U18_09020</name>
</gene>
<comment type="caution">
    <text evidence="7">The sequence shown here is derived from an EMBL/GenBank/DDBJ whole genome shotgun (WGS) entry which is preliminary data.</text>
</comment>
<reference evidence="7" key="1">
    <citation type="submission" date="2021-03" db="EMBL/GenBank/DDBJ databases">
        <authorList>
            <person name="Lu T."/>
            <person name="Wang Q."/>
            <person name="Han X."/>
        </authorList>
    </citation>
    <scope>NUCLEOTIDE SEQUENCE</scope>
    <source>
        <strain evidence="7">WQ 2009</strain>
    </source>
</reference>
<dbReference type="Pfam" id="PF07980">
    <property type="entry name" value="SusD_RagB"/>
    <property type="match status" value="1"/>
</dbReference>
<sequence>MKSIIRNILIISLAFSSCTKLEEKLHGQTSDASLDADNVASLLSGAYVSLRNPFQGPFGWWALQQTTTDETITPTRGGDWDDNGEWRALFLHRWQADHARVHTVFRDLNGVSYAATDILQFNPSAQQAAEARFLRAFAQYTILDGWGQVPYREPGEEVTGYAQVRKASEAIAYLESELKAIEPALPATSITLANKAASKVLLMKLYLNKGMFLNRQTPTFDQADMTKVVSLADEIISSGRFKIATNYFDNFATTNHLATENIFLSPNTGGTDAGGLAGMWNVTSHYNMNPSGWNGFATLSDFYKKFETTDTRRGGAYPGMTNLSGVPMGFLAGQQYNAAGVALNDRRGNKLVFTPTVSLIERGNNLEVTGIRVMKYVVDYANLSSGNPENDWVIFRYADVLLMKAEALLRLGRQNEALTVVNDLRKSRGATVLPSLTLDILIDELGREFYWEGHRRTDLIRFGKYLNAWQEKPASDARALLFPIPLNQMGNPNYTQNPGY</sequence>
<comment type="similarity">
    <text evidence="2">Belongs to the SusD family.</text>
</comment>
<dbReference type="GO" id="GO:0009279">
    <property type="term" value="C:cell outer membrane"/>
    <property type="evidence" value="ECO:0007669"/>
    <property type="project" value="UniProtKB-SubCell"/>
</dbReference>
<dbReference type="Proteomes" id="UP000679691">
    <property type="component" value="Unassembled WGS sequence"/>
</dbReference>
<evidence type="ECO:0000259" key="6">
    <source>
        <dbReference type="Pfam" id="PF07980"/>
    </source>
</evidence>
<evidence type="ECO:0000256" key="1">
    <source>
        <dbReference type="ARBA" id="ARBA00004442"/>
    </source>
</evidence>
<dbReference type="AlphaFoldDB" id="A0A8T4HGC1"/>
<evidence type="ECO:0000256" key="3">
    <source>
        <dbReference type="ARBA" id="ARBA00022729"/>
    </source>
</evidence>
<keyword evidence="5" id="KW-0998">Cell outer membrane</keyword>
<proteinExistence type="inferred from homology"/>
<protein>
    <submittedName>
        <fullName evidence="7">RagB/SusD family nutrient uptake outer membrane protein</fullName>
    </submittedName>
</protein>
<evidence type="ECO:0000256" key="5">
    <source>
        <dbReference type="ARBA" id="ARBA00023237"/>
    </source>
</evidence>
<keyword evidence="4" id="KW-0472">Membrane</keyword>
<feature type="domain" description="RagB/SusD" evidence="6">
    <location>
        <begin position="279"/>
        <end position="471"/>
    </location>
</feature>
<evidence type="ECO:0000256" key="2">
    <source>
        <dbReference type="ARBA" id="ARBA00006275"/>
    </source>
</evidence>
<dbReference type="EMBL" id="JAGKSB010000009">
    <property type="protein sequence ID" value="MBP3943701.1"/>
    <property type="molecule type" value="Genomic_DNA"/>
</dbReference>
<evidence type="ECO:0000313" key="7">
    <source>
        <dbReference type="EMBL" id="MBP3943701.1"/>
    </source>
</evidence>
<keyword evidence="8" id="KW-1185">Reference proteome</keyword>
<dbReference type="RefSeq" id="WP_353547202.1">
    <property type="nucleotide sequence ID" value="NZ_JAGKSB010000009.1"/>
</dbReference>
<evidence type="ECO:0000256" key="4">
    <source>
        <dbReference type="ARBA" id="ARBA00023136"/>
    </source>
</evidence>
<keyword evidence="3" id="KW-0732">Signal</keyword>
<dbReference type="InterPro" id="IPR011990">
    <property type="entry name" value="TPR-like_helical_dom_sf"/>
</dbReference>
<organism evidence="7 8">
    <name type="scientific">Rhinopithecimicrobium faecis</name>
    <dbReference type="NCBI Taxonomy" id="2820698"/>
    <lineage>
        <taxon>Bacteria</taxon>
        <taxon>Pseudomonadati</taxon>
        <taxon>Bacteroidota</taxon>
        <taxon>Sphingobacteriia</taxon>
        <taxon>Sphingobacteriales</taxon>
        <taxon>Sphingobacteriaceae</taxon>
        <taxon>Rhinopithecimicrobium</taxon>
    </lineage>
</organism>